<evidence type="ECO:0000313" key="2">
    <source>
        <dbReference type="Proteomes" id="UP001470230"/>
    </source>
</evidence>
<keyword evidence="2" id="KW-1185">Reference proteome</keyword>
<evidence type="ECO:0000313" key="1">
    <source>
        <dbReference type="EMBL" id="KAK8900214.1"/>
    </source>
</evidence>
<gene>
    <name evidence="1" type="ORF">M9Y10_002537</name>
</gene>
<dbReference type="Proteomes" id="UP001470230">
    <property type="component" value="Unassembled WGS sequence"/>
</dbReference>
<accession>A0ABR2LA81</accession>
<comment type="caution">
    <text evidence="1">The sequence shown here is derived from an EMBL/GenBank/DDBJ whole genome shotgun (WGS) entry which is preliminary data.</text>
</comment>
<sequence length="405" mass="47601">MSQSNHCFPKILVFFYAQKNKEFKGCLKYTSRNNDDKQIDLKSTKDCLFLCDAIKLIEIEYQSNGDNVLEIKLIEDNKELKHFNINSTILEIYQDDNNNAVSFDFNINNFKDHRMIKGLFKLATTKLNIIKPVDQLMHFLFNIQPDGRFLSQAELLEYSKEFIIYLPKIISKFTINGNDKTQDNSNKMKSEDDKNYFYSEYLFYIYRKLWQSQIFGATSLIFVMYQKSLYDKICIPTNILEKIGKNNYFLPIDLTFSDMEFANDNLDLISENIITCDMAYLAFLAGYQVSLHSKFVETAKDWLETENIKDVINLDHFAKIYCKRIKATLMGREFIEISEENKDKYFQMGESIKADIVIQKFNEFARIFLEGRTEQEVSAAIGKYSDNNYNEKEFISTLKLTKDNK</sequence>
<protein>
    <submittedName>
        <fullName evidence="1">Uncharacterized protein</fullName>
    </submittedName>
</protein>
<proteinExistence type="predicted"/>
<organism evidence="1 2">
    <name type="scientific">Tritrichomonas musculus</name>
    <dbReference type="NCBI Taxonomy" id="1915356"/>
    <lineage>
        <taxon>Eukaryota</taxon>
        <taxon>Metamonada</taxon>
        <taxon>Parabasalia</taxon>
        <taxon>Tritrichomonadida</taxon>
        <taxon>Tritrichomonadidae</taxon>
        <taxon>Tritrichomonas</taxon>
    </lineage>
</organism>
<reference evidence="1 2" key="1">
    <citation type="submission" date="2024-04" db="EMBL/GenBank/DDBJ databases">
        <title>Tritrichomonas musculus Genome.</title>
        <authorList>
            <person name="Alves-Ferreira E."/>
            <person name="Grigg M."/>
            <person name="Lorenzi H."/>
            <person name="Galac M."/>
        </authorList>
    </citation>
    <scope>NUCLEOTIDE SEQUENCE [LARGE SCALE GENOMIC DNA]</scope>
    <source>
        <strain evidence="1 2">EAF2021</strain>
    </source>
</reference>
<name>A0ABR2LA81_9EUKA</name>
<dbReference type="EMBL" id="JAPFFF010000001">
    <property type="protein sequence ID" value="KAK8900214.1"/>
    <property type="molecule type" value="Genomic_DNA"/>
</dbReference>